<sequence>MGKIHYITSKLASENAIKAILKLERSVVGVKCHGTGVGPKGNITLITMATWDGEVYIFDVKINPDLIYDGGLMRLLQSVDLIKVLHDCSSDGANLSRQFGVKLQNVYDTQLAYSVIMEGRGLPPRRLSLPGLCDKCKIVRYTPSQELQRLLNDDPNVWARRPITRDMLNTAAADAVPLVPALYLELNSSIPEDKWEWFCHLCDQNSQSLLPCKKSAKRQPKKGLAPLELPVCTLADWQEKNLRESCSEQHKF</sequence>
<dbReference type="Proteomes" id="UP001634394">
    <property type="component" value="Unassembled WGS sequence"/>
</dbReference>
<name>A0ABD3VZ02_SINWO</name>
<evidence type="ECO:0000313" key="2">
    <source>
        <dbReference type="EMBL" id="KAL3866565.1"/>
    </source>
</evidence>
<proteinExistence type="predicted"/>
<dbReference type="PANTHER" id="PTHR46814">
    <property type="entry name" value="EGALITARIAN, ISOFORM B"/>
    <property type="match status" value="1"/>
</dbReference>
<evidence type="ECO:0000259" key="1">
    <source>
        <dbReference type="SMART" id="SM00474"/>
    </source>
</evidence>
<accession>A0ABD3VZ02</accession>
<dbReference type="Pfam" id="PF01612">
    <property type="entry name" value="DNA_pol_A_exo1"/>
    <property type="match status" value="1"/>
</dbReference>
<keyword evidence="3" id="KW-1185">Reference proteome</keyword>
<organism evidence="2 3">
    <name type="scientific">Sinanodonta woodiana</name>
    <name type="common">Chinese pond mussel</name>
    <name type="synonym">Anodonta woodiana</name>
    <dbReference type="NCBI Taxonomy" id="1069815"/>
    <lineage>
        <taxon>Eukaryota</taxon>
        <taxon>Metazoa</taxon>
        <taxon>Spiralia</taxon>
        <taxon>Lophotrochozoa</taxon>
        <taxon>Mollusca</taxon>
        <taxon>Bivalvia</taxon>
        <taxon>Autobranchia</taxon>
        <taxon>Heteroconchia</taxon>
        <taxon>Palaeoheterodonta</taxon>
        <taxon>Unionida</taxon>
        <taxon>Unionoidea</taxon>
        <taxon>Unionidae</taxon>
        <taxon>Unioninae</taxon>
        <taxon>Sinanodonta</taxon>
    </lineage>
</organism>
<feature type="domain" description="3'-5' exonuclease" evidence="1">
    <location>
        <begin position="4"/>
        <end position="191"/>
    </location>
</feature>
<dbReference type="SMART" id="SM00474">
    <property type="entry name" value="35EXOc"/>
    <property type="match status" value="1"/>
</dbReference>
<dbReference type="InterPro" id="IPR002562">
    <property type="entry name" value="3'-5'_exonuclease_dom"/>
</dbReference>
<dbReference type="EMBL" id="JBJQND010000009">
    <property type="protein sequence ID" value="KAL3866565.1"/>
    <property type="molecule type" value="Genomic_DNA"/>
</dbReference>
<dbReference type="AlphaFoldDB" id="A0ABD3VZ02"/>
<gene>
    <name evidence="2" type="ORF">ACJMK2_043853</name>
</gene>
<protein>
    <recommendedName>
        <fullName evidence="1">3'-5' exonuclease domain-containing protein</fullName>
    </recommendedName>
</protein>
<dbReference type="InterPro" id="IPR036397">
    <property type="entry name" value="RNaseH_sf"/>
</dbReference>
<comment type="caution">
    <text evidence="2">The sequence shown here is derived from an EMBL/GenBank/DDBJ whole genome shotgun (WGS) entry which is preliminary data.</text>
</comment>
<dbReference type="SUPFAM" id="SSF53098">
    <property type="entry name" value="Ribonuclease H-like"/>
    <property type="match status" value="1"/>
</dbReference>
<reference evidence="2 3" key="1">
    <citation type="submission" date="2024-11" db="EMBL/GenBank/DDBJ databases">
        <title>Chromosome-level genome assembly of the freshwater bivalve Anodonta woodiana.</title>
        <authorList>
            <person name="Chen X."/>
        </authorList>
    </citation>
    <scope>NUCLEOTIDE SEQUENCE [LARGE SCALE GENOMIC DNA]</scope>
    <source>
        <strain evidence="2">MN2024</strain>
        <tissue evidence="2">Gills</tissue>
    </source>
</reference>
<dbReference type="Gene3D" id="3.30.420.10">
    <property type="entry name" value="Ribonuclease H-like superfamily/Ribonuclease H"/>
    <property type="match status" value="1"/>
</dbReference>
<dbReference type="InterPro" id="IPR012337">
    <property type="entry name" value="RNaseH-like_sf"/>
</dbReference>
<evidence type="ECO:0000313" key="3">
    <source>
        <dbReference type="Proteomes" id="UP001634394"/>
    </source>
</evidence>
<dbReference type="PANTHER" id="PTHR46814:SF1">
    <property type="entry name" value="EGALITARIAN, ISOFORM B"/>
    <property type="match status" value="1"/>
</dbReference>